<dbReference type="Proteomes" id="UP000282759">
    <property type="component" value="Unassembled WGS sequence"/>
</dbReference>
<evidence type="ECO:0000256" key="1">
    <source>
        <dbReference type="ARBA" id="ARBA00023015"/>
    </source>
</evidence>
<name>A0A3S2UPH4_9SPHI</name>
<evidence type="ECO:0000256" key="2">
    <source>
        <dbReference type="ARBA" id="ARBA00023125"/>
    </source>
</evidence>
<sequence>MSTDLFNEIRVLEDVNSLSKHEKLVQGVINAIDQKMISRGDMLPSVNQMIKEFNYARETIVKAYKDLITRGIIESKNRRGYFVSTDDTGQHLKVCLLLFAFDTFQETFYQSFRNHLGENVHLDIFFHHNNPQIFETIVKSIKGKYGMYVVAPIPQPESVELLEELPMNKFLMVDRFIKLKEPHSYIVQEFENSSYDAFAALADRIKEFDEFIFYFKPSSAEPDEVLKSFKTFVKDYKVKGVLKNKYEPGSIEPGKVYFTIHNLELWQMLKDTRSKGLILGKDLGILSHNDDNVKEIIFDGITTFSIDFAEMGNKAAEFVLTKTPVKHVMKTELFRRNSL</sequence>
<dbReference type="InterPro" id="IPR036388">
    <property type="entry name" value="WH-like_DNA-bd_sf"/>
</dbReference>
<dbReference type="GO" id="GO:0003700">
    <property type="term" value="F:DNA-binding transcription factor activity"/>
    <property type="evidence" value="ECO:0007669"/>
    <property type="project" value="InterPro"/>
</dbReference>
<organism evidence="5 6">
    <name type="scientific">Mucilaginibacter limnophilus</name>
    <dbReference type="NCBI Taxonomy" id="1932778"/>
    <lineage>
        <taxon>Bacteria</taxon>
        <taxon>Pseudomonadati</taxon>
        <taxon>Bacteroidota</taxon>
        <taxon>Sphingobacteriia</taxon>
        <taxon>Sphingobacteriales</taxon>
        <taxon>Sphingobacteriaceae</taxon>
        <taxon>Mucilaginibacter</taxon>
    </lineage>
</organism>
<dbReference type="InterPro" id="IPR000524">
    <property type="entry name" value="Tscrpt_reg_HTH_GntR"/>
</dbReference>
<dbReference type="AlphaFoldDB" id="A0A3S2UPH4"/>
<dbReference type="SUPFAM" id="SSF53822">
    <property type="entry name" value="Periplasmic binding protein-like I"/>
    <property type="match status" value="1"/>
</dbReference>
<dbReference type="EMBL" id="SACK01000001">
    <property type="protein sequence ID" value="RVU02831.1"/>
    <property type="molecule type" value="Genomic_DNA"/>
</dbReference>
<dbReference type="InterPro" id="IPR036390">
    <property type="entry name" value="WH_DNA-bd_sf"/>
</dbReference>
<protein>
    <submittedName>
        <fullName evidence="5">GntR family transcriptional regulator</fullName>
    </submittedName>
</protein>
<feature type="domain" description="HTH gntR-type" evidence="4">
    <location>
        <begin position="18"/>
        <end position="86"/>
    </location>
</feature>
<dbReference type="Gene3D" id="1.10.10.10">
    <property type="entry name" value="Winged helix-like DNA-binding domain superfamily/Winged helix DNA-binding domain"/>
    <property type="match status" value="1"/>
</dbReference>
<keyword evidence="3" id="KW-0804">Transcription</keyword>
<dbReference type="InterPro" id="IPR028082">
    <property type="entry name" value="Peripla_BP_I"/>
</dbReference>
<dbReference type="PROSITE" id="PS50949">
    <property type="entry name" value="HTH_GNTR"/>
    <property type="match status" value="1"/>
</dbReference>
<dbReference type="OrthoDB" id="742238at2"/>
<evidence type="ECO:0000259" key="4">
    <source>
        <dbReference type="PROSITE" id="PS50949"/>
    </source>
</evidence>
<dbReference type="PANTHER" id="PTHR38445:SF10">
    <property type="entry name" value="GNTR-FAMILY TRANSCRIPTIONAL REGULATOR"/>
    <property type="match status" value="1"/>
</dbReference>
<dbReference type="GO" id="GO:0003677">
    <property type="term" value="F:DNA binding"/>
    <property type="evidence" value="ECO:0007669"/>
    <property type="project" value="UniProtKB-KW"/>
</dbReference>
<dbReference type="Gene3D" id="3.40.50.2300">
    <property type="match status" value="1"/>
</dbReference>
<accession>A0A3S2UPH4</accession>
<dbReference type="SMART" id="SM00345">
    <property type="entry name" value="HTH_GNTR"/>
    <property type="match status" value="1"/>
</dbReference>
<dbReference type="Pfam" id="PF00392">
    <property type="entry name" value="GntR"/>
    <property type="match status" value="1"/>
</dbReference>
<evidence type="ECO:0000313" key="5">
    <source>
        <dbReference type="EMBL" id="RVU02831.1"/>
    </source>
</evidence>
<reference evidence="5 6" key="1">
    <citation type="submission" date="2019-01" db="EMBL/GenBank/DDBJ databases">
        <authorList>
            <person name="Chen W.-M."/>
        </authorList>
    </citation>
    <scope>NUCLEOTIDE SEQUENCE [LARGE SCALE GENOMIC DNA]</scope>
    <source>
        <strain evidence="5 6">YBJ-36</strain>
    </source>
</reference>
<proteinExistence type="predicted"/>
<evidence type="ECO:0000256" key="3">
    <source>
        <dbReference type="ARBA" id="ARBA00023163"/>
    </source>
</evidence>
<keyword evidence="1" id="KW-0805">Transcription regulation</keyword>
<keyword evidence="2" id="KW-0238">DNA-binding</keyword>
<evidence type="ECO:0000313" key="6">
    <source>
        <dbReference type="Proteomes" id="UP000282759"/>
    </source>
</evidence>
<dbReference type="RefSeq" id="WP_127703197.1">
    <property type="nucleotide sequence ID" value="NZ_SACK01000001.1"/>
</dbReference>
<gene>
    <name evidence="5" type="ORF">EOD41_02535</name>
</gene>
<dbReference type="PANTHER" id="PTHR38445">
    <property type="entry name" value="HTH-TYPE TRANSCRIPTIONAL REPRESSOR YTRA"/>
    <property type="match status" value="1"/>
</dbReference>
<comment type="caution">
    <text evidence="5">The sequence shown here is derived from an EMBL/GenBank/DDBJ whole genome shotgun (WGS) entry which is preliminary data.</text>
</comment>
<dbReference type="CDD" id="cd07377">
    <property type="entry name" value="WHTH_GntR"/>
    <property type="match status" value="1"/>
</dbReference>
<keyword evidence="6" id="KW-1185">Reference proteome</keyword>
<dbReference type="SUPFAM" id="SSF46785">
    <property type="entry name" value="Winged helix' DNA-binding domain"/>
    <property type="match status" value="1"/>
</dbReference>